<keyword evidence="2" id="KW-1185">Reference proteome</keyword>
<dbReference type="AlphaFoldDB" id="A0AA40BUS0"/>
<evidence type="ECO:0000313" key="2">
    <source>
        <dbReference type="Proteomes" id="UP001175000"/>
    </source>
</evidence>
<comment type="caution">
    <text evidence="1">The sequence shown here is derived from an EMBL/GenBank/DDBJ whole genome shotgun (WGS) entry which is preliminary data.</text>
</comment>
<organism evidence="1 2">
    <name type="scientific">Immersiella caudata</name>
    <dbReference type="NCBI Taxonomy" id="314043"/>
    <lineage>
        <taxon>Eukaryota</taxon>
        <taxon>Fungi</taxon>
        <taxon>Dikarya</taxon>
        <taxon>Ascomycota</taxon>
        <taxon>Pezizomycotina</taxon>
        <taxon>Sordariomycetes</taxon>
        <taxon>Sordariomycetidae</taxon>
        <taxon>Sordariales</taxon>
        <taxon>Lasiosphaeriaceae</taxon>
        <taxon>Immersiella</taxon>
    </lineage>
</organism>
<dbReference type="EMBL" id="JAULSU010000006">
    <property type="protein sequence ID" value="KAK0614406.1"/>
    <property type="molecule type" value="Genomic_DNA"/>
</dbReference>
<proteinExistence type="predicted"/>
<dbReference type="Proteomes" id="UP001175000">
    <property type="component" value="Unassembled WGS sequence"/>
</dbReference>
<name>A0AA40BUS0_9PEZI</name>
<reference evidence="1" key="1">
    <citation type="submission" date="2023-06" db="EMBL/GenBank/DDBJ databases">
        <title>Genome-scale phylogeny and comparative genomics of the fungal order Sordariales.</title>
        <authorList>
            <consortium name="Lawrence Berkeley National Laboratory"/>
            <person name="Hensen N."/>
            <person name="Bonometti L."/>
            <person name="Westerberg I."/>
            <person name="Brannstrom I.O."/>
            <person name="Guillou S."/>
            <person name="Cros-Aarteil S."/>
            <person name="Calhoun S."/>
            <person name="Haridas S."/>
            <person name="Kuo A."/>
            <person name="Mondo S."/>
            <person name="Pangilinan J."/>
            <person name="Riley R."/>
            <person name="Labutti K."/>
            <person name="Andreopoulos B."/>
            <person name="Lipzen A."/>
            <person name="Chen C."/>
            <person name="Yanf M."/>
            <person name="Daum C."/>
            <person name="Ng V."/>
            <person name="Clum A."/>
            <person name="Steindorff A."/>
            <person name="Ohm R."/>
            <person name="Martin F."/>
            <person name="Silar P."/>
            <person name="Natvig D."/>
            <person name="Lalanne C."/>
            <person name="Gautier V."/>
            <person name="Ament-Velasquez S.L."/>
            <person name="Kruys A."/>
            <person name="Hutchinson M.I."/>
            <person name="Powell A.J."/>
            <person name="Barry K."/>
            <person name="Miller A.N."/>
            <person name="Grigoriev I.V."/>
            <person name="Debuchy R."/>
            <person name="Gladieux P."/>
            <person name="Thoren M.H."/>
            <person name="Johannesson H."/>
        </authorList>
    </citation>
    <scope>NUCLEOTIDE SEQUENCE</scope>
    <source>
        <strain evidence="1">CBS 606.72</strain>
    </source>
</reference>
<sequence length="149" mass="14998">MASPFTIRAGNAIGGGVDFSTSTLKVTGGKSEAPEATAEQLKKLLKNLGVEDIRIGGAKADGVNLDLGEEVPDCEAASATVAGTSEIRSGDAEGGEIRYCEGNKVEVTGGIGHSSKVRLPELLKAMRLMGATGIVVEGGVANGAAIGTR</sequence>
<protein>
    <submittedName>
        <fullName evidence="1">Uncharacterized protein</fullName>
    </submittedName>
</protein>
<evidence type="ECO:0000313" key="1">
    <source>
        <dbReference type="EMBL" id="KAK0614406.1"/>
    </source>
</evidence>
<gene>
    <name evidence="1" type="ORF">B0T14DRAFT_570342</name>
</gene>
<accession>A0AA40BUS0</accession>